<proteinExistence type="predicted"/>
<organism evidence="1 2">
    <name type="scientific">Diphasiastrum complanatum</name>
    <name type="common">Issler's clubmoss</name>
    <name type="synonym">Lycopodium complanatum</name>
    <dbReference type="NCBI Taxonomy" id="34168"/>
    <lineage>
        <taxon>Eukaryota</taxon>
        <taxon>Viridiplantae</taxon>
        <taxon>Streptophyta</taxon>
        <taxon>Embryophyta</taxon>
        <taxon>Tracheophyta</taxon>
        <taxon>Lycopodiopsida</taxon>
        <taxon>Lycopodiales</taxon>
        <taxon>Lycopodiaceae</taxon>
        <taxon>Lycopodioideae</taxon>
        <taxon>Diphasiastrum</taxon>
    </lineage>
</organism>
<dbReference type="EMBL" id="CM055099">
    <property type="protein sequence ID" value="KAJ7546869.1"/>
    <property type="molecule type" value="Genomic_DNA"/>
</dbReference>
<evidence type="ECO:0000313" key="1">
    <source>
        <dbReference type="EMBL" id="KAJ7546869.1"/>
    </source>
</evidence>
<evidence type="ECO:0000313" key="2">
    <source>
        <dbReference type="Proteomes" id="UP001162992"/>
    </source>
</evidence>
<sequence length="247" mass="28378">MMQICHRNAVSCSASLLTTTCPNHLVNKCGLSSGVEGDVGVGAVEDGAGKAMRKQGGMLQKLRVACEKIYQRRTPPELRGRQDYVRSEADISNVVERRIFHSMLEGHFENLPGKGKPLQIENNPYADPSEEVIYRVLAKNGFAPEWIELSKEIKFKLHRWRLALDFAWKQRIANSLGNDLELENKWTTTLKFLQTELEEINRKVLSYNLQAPFGRQIFSYKMEKELQRLQDEHERNVCQILEQSCVK</sequence>
<protein>
    <submittedName>
        <fullName evidence="1">Uncharacterized protein</fullName>
    </submittedName>
</protein>
<accession>A0ACC2CXY1</accession>
<comment type="caution">
    <text evidence="1">The sequence shown here is derived from an EMBL/GenBank/DDBJ whole genome shotgun (WGS) entry which is preliminary data.</text>
</comment>
<name>A0ACC2CXY1_DIPCM</name>
<reference evidence="2" key="1">
    <citation type="journal article" date="2024" name="Proc. Natl. Acad. Sci. U.S.A.">
        <title>Extraordinary preservation of gene collinearity over three hundred million years revealed in homosporous lycophytes.</title>
        <authorList>
            <person name="Li C."/>
            <person name="Wickell D."/>
            <person name="Kuo L.Y."/>
            <person name="Chen X."/>
            <person name="Nie B."/>
            <person name="Liao X."/>
            <person name="Peng D."/>
            <person name="Ji J."/>
            <person name="Jenkins J."/>
            <person name="Williams M."/>
            <person name="Shu S."/>
            <person name="Plott C."/>
            <person name="Barry K."/>
            <person name="Rajasekar S."/>
            <person name="Grimwood J."/>
            <person name="Han X."/>
            <person name="Sun S."/>
            <person name="Hou Z."/>
            <person name="He W."/>
            <person name="Dai G."/>
            <person name="Sun C."/>
            <person name="Schmutz J."/>
            <person name="Leebens-Mack J.H."/>
            <person name="Li F.W."/>
            <person name="Wang L."/>
        </authorList>
    </citation>
    <scope>NUCLEOTIDE SEQUENCE [LARGE SCALE GENOMIC DNA]</scope>
    <source>
        <strain evidence="2">cv. PW_Plant_1</strain>
    </source>
</reference>
<keyword evidence="2" id="KW-1185">Reference proteome</keyword>
<gene>
    <name evidence="1" type="ORF">O6H91_08G058200</name>
</gene>
<dbReference type="Proteomes" id="UP001162992">
    <property type="component" value="Chromosome 8"/>
</dbReference>